<evidence type="ECO:0000313" key="5">
    <source>
        <dbReference type="Proteomes" id="UP000191980"/>
    </source>
</evidence>
<feature type="signal peptide" evidence="2">
    <location>
        <begin position="1"/>
        <end position="24"/>
    </location>
</feature>
<name>A0A1V8M3S1_9GAMM</name>
<evidence type="ECO:0000259" key="3">
    <source>
        <dbReference type="PROSITE" id="PS50846"/>
    </source>
</evidence>
<dbReference type="Proteomes" id="UP000191980">
    <property type="component" value="Unassembled WGS sequence"/>
</dbReference>
<feature type="chain" id="PRO_5012122006" description="HMA domain-containing protein" evidence="2">
    <location>
        <begin position="25"/>
        <end position="103"/>
    </location>
</feature>
<dbReference type="GO" id="GO:0046872">
    <property type="term" value="F:metal ion binding"/>
    <property type="evidence" value="ECO:0007669"/>
    <property type="project" value="UniProtKB-KW"/>
</dbReference>
<dbReference type="InterPro" id="IPR001802">
    <property type="entry name" value="MerP/CopZ"/>
</dbReference>
<dbReference type="PANTHER" id="PTHR46594:SF4">
    <property type="entry name" value="P-TYPE CATION-TRANSPORTING ATPASE"/>
    <property type="match status" value="1"/>
</dbReference>
<dbReference type="InterPro" id="IPR006121">
    <property type="entry name" value="HMA_dom"/>
</dbReference>
<keyword evidence="2" id="KW-0732">Signal</keyword>
<proteinExistence type="predicted"/>
<dbReference type="PRINTS" id="PR00946">
    <property type="entry name" value="HGSCAVENGER"/>
</dbReference>
<evidence type="ECO:0000256" key="1">
    <source>
        <dbReference type="ARBA" id="ARBA00022723"/>
    </source>
</evidence>
<keyword evidence="1" id="KW-0479">Metal-binding</keyword>
<dbReference type="PROSITE" id="PS50846">
    <property type="entry name" value="HMA_2"/>
    <property type="match status" value="1"/>
</dbReference>
<comment type="caution">
    <text evidence="4">The sequence shown here is derived from an EMBL/GenBank/DDBJ whole genome shotgun (WGS) entry which is preliminary data.</text>
</comment>
<reference evidence="4 5" key="1">
    <citation type="submission" date="2015-12" db="EMBL/GenBank/DDBJ databases">
        <authorList>
            <person name="Shamseldin A."/>
            <person name="Moawad H."/>
            <person name="Abd El-Rahim W.M."/>
            <person name="Sadowsky M.J."/>
        </authorList>
    </citation>
    <scope>NUCLEOTIDE SEQUENCE [LARGE SCALE GENOMIC DNA]</scope>
    <source>
        <strain evidence="4 5">WF1</strain>
    </source>
</reference>
<organism evidence="4 5">
    <name type="scientific">Methyloprofundus sedimenti</name>
    <dbReference type="NCBI Taxonomy" id="1420851"/>
    <lineage>
        <taxon>Bacteria</taxon>
        <taxon>Pseudomonadati</taxon>
        <taxon>Pseudomonadota</taxon>
        <taxon>Gammaproteobacteria</taxon>
        <taxon>Methylococcales</taxon>
        <taxon>Methylococcaceae</taxon>
        <taxon>Methyloprofundus</taxon>
    </lineage>
</organism>
<keyword evidence="5" id="KW-1185">Reference proteome</keyword>
<dbReference type="InterPro" id="IPR036163">
    <property type="entry name" value="HMA_dom_sf"/>
</dbReference>
<dbReference type="FunFam" id="3.30.70.100:FF:000001">
    <property type="entry name" value="ATPase copper transporting beta"/>
    <property type="match status" value="1"/>
</dbReference>
<protein>
    <recommendedName>
        <fullName evidence="3">HMA domain-containing protein</fullName>
    </recommendedName>
</protein>
<dbReference type="PANTHER" id="PTHR46594">
    <property type="entry name" value="P-TYPE CATION-TRANSPORTING ATPASE"/>
    <property type="match status" value="1"/>
</dbReference>
<dbReference type="Pfam" id="PF00403">
    <property type="entry name" value="HMA"/>
    <property type="match status" value="1"/>
</dbReference>
<dbReference type="Gene3D" id="3.30.70.100">
    <property type="match status" value="1"/>
</dbReference>
<evidence type="ECO:0000256" key="2">
    <source>
        <dbReference type="SAM" id="SignalP"/>
    </source>
</evidence>
<dbReference type="CDD" id="cd00371">
    <property type="entry name" value="HMA"/>
    <property type="match status" value="1"/>
</dbReference>
<dbReference type="EMBL" id="LPUF01000002">
    <property type="protein sequence ID" value="OQK16043.1"/>
    <property type="molecule type" value="Genomic_DNA"/>
</dbReference>
<evidence type="ECO:0000313" key="4">
    <source>
        <dbReference type="EMBL" id="OQK16043.1"/>
    </source>
</evidence>
<dbReference type="STRING" id="1420851.AU255_13090"/>
<gene>
    <name evidence="4" type="ORF">AU255_13090</name>
</gene>
<sequence length="103" mass="11256">MTRNTILLTLSLLISPFLTSLLYAEEPTQISQKTVTLEVQNMTCAMCKYTIKKALTSVEGVHKVEVDFENKIATVSFNADITKIDALVNASTNAGYPATVSLQ</sequence>
<dbReference type="AlphaFoldDB" id="A0A1V8M3S1"/>
<feature type="domain" description="HMA" evidence="3">
    <location>
        <begin position="33"/>
        <end position="99"/>
    </location>
</feature>
<accession>A0A1V8M3S1</accession>
<dbReference type="SUPFAM" id="SSF55008">
    <property type="entry name" value="HMA, heavy metal-associated domain"/>
    <property type="match status" value="1"/>
</dbReference>